<organism evidence="1 2">
    <name type="scientific">Russula earlei</name>
    <dbReference type="NCBI Taxonomy" id="71964"/>
    <lineage>
        <taxon>Eukaryota</taxon>
        <taxon>Fungi</taxon>
        <taxon>Dikarya</taxon>
        <taxon>Basidiomycota</taxon>
        <taxon>Agaricomycotina</taxon>
        <taxon>Agaricomycetes</taxon>
        <taxon>Russulales</taxon>
        <taxon>Russulaceae</taxon>
        <taxon>Russula</taxon>
    </lineage>
</organism>
<accession>A0ACC0TY18</accession>
<dbReference type="EMBL" id="JAGFNK010000314">
    <property type="protein sequence ID" value="KAI9453187.1"/>
    <property type="molecule type" value="Genomic_DNA"/>
</dbReference>
<dbReference type="Proteomes" id="UP001207468">
    <property type="component" value="Unassembled WGS sequence"/>
</dbReference>
<gene>
    <name evidence="1" type="ORF">F5148DRAFT_985643</name>
</gene>
<protein>
    <submittedName>
        <fullName evidence="1">Cytochrome P450</fullName>
    </submittedName>
</protein>
<comment type="caution">
    <text evidence="1">The sequence shown here is derived from an EMBL/GenBank/DDBJ whole genome shotgun (WGS) entry which is preliminary data.</text>
</comment>
<evidence type="ECO:0000313" key="2">
    <source>
        <dbReference type="Proteomes" id="UP001207468"/>
    </source>
</evidence>
<proteinExistence type="predicted"/>
<evidence type="ECO:0000313" key="1">
    <source>
        <dbReference type="EMBL" id="KAI9453187.1"/>
    </source>
</evidence>
<sequence>MDSILVVASLAFLALALFWIKQLLAAQSSLPLPPGPKGLPVLGNLLDLASEEVHVKCRDWSRQLGEDTISLNILGNTMVVLNSAKAVSDLFDKRGSNYSDRPDMPMIVDLMGWDWTFALMRYGPRWKEHRRVFHSNFNHSVAEHQEIQLEISGELLTLLLRSPEKYAEHMRHYAAHIIMKRVYGHTVIDNNDPYVRLVDEASRSTSEAAVPGAFLVDLFPSLKHVPEWMPGAGFKKKAREWRKLSQAMINVPYDMVKEKFENSSAVPCFVSTCLEQNAASAAAGKGEILTEELIKDSAAVAYAAGADTTVSTMTTFILAMTLHPEAQKRAQVELDTVLGDRLPTFADKDALPYTIAVMKEVLRWIPVLPLAVPHRTMNSDQYKGFFIPAGASVLGNTWAILHDETVFVEPEKFKPERFIDNHLPDPADSGVFGFGRRACAGKSMALDTIWIAIASILSVYNISKAVDEHGNVITPAVKLKPGTVCHPAPFKCLIEPRSRAALALIQHAGLGAK</sequence>
<name>A0ACC0TY18_9AGAM</name>
<keyword evidence="2" id="KW-1185">Reference proteome</keyword>
<reference evidence="1" key="1">
    <citation type="submission" date="2021-03" db="EMBL/GenBank/DDBJ databases">
        <title>Evolutionary priming and transition to the ectomycorrhizal habit in an iconic lineage of mushroom-forming fungi: is preadaptation a requirement?</title>
        <authorList>
            <consortium name="DOE Joint Genome Institute"/>
            <person name="Looney B.P."/>
            <person name="Miyauchi S."/>
            <person name="Morin E."/>
            <person name="Drula E."/>
            <person name="Courty P.E."/>
            <person name="Chicoki N."/>
            <person name="Fauchery L."/>
            <person name="Kohler A."/>
            <person name="Kuo A."/>
            <person name="LaButti K."/>
            <person name="Pangilinan J."/>
            <person name="Lipzen A."/>
            <person name="Riley R."/>
            <person name="Andreopoulos W."/>
            <person name="He G."/>
            <person name="Johnson J."/>
            <person name="Barry K.W."/>
            <person name="Grigoriev I.V."/>
            <person name="Nagy L."/>
            <person name="Hibbett D."/>
            <person name="Henrissat B."/>
            <person name="Matheny P.B."/>
            <person name="Labbe J."/>
            <person name="Martin A.F."/>
        </authorList>
    </citation>
    <scope>NUCLEOTIDE SEQUENCE</scope>
    <source>
        <strain evidence="1">BPL698</strain>
    </source>
</reference>